<dbReference type="SMART" id="SM00825">
    <property type="entry name" value="PKS_KS"/>
    <property type="match status" value="1"/>
</dbReference>
<reference evidence="5" key="2">
    <citation type="journal article" date="2021" name="PeerJ">
        <title>Extensive microbial diversity within the chicken gut microbiome revealed by metagenomics and culture.</title>
        <authorList>
            <person name="Gilroy R."/>
            <person name="Ravi A."/>
            <person name="Getino M."/>
            <person name="Pursley I."/>
            <person name="Horton D.L."/>
            <person name="Alikhan N.F."/>
            <person name="Baker D."/>
            <person name="Gharbi K."/>
            <person name="Hall N."/>
            <person name="Watson M."/>
            <person name="Adriaenssens E.M."/>
            <person name="Foster-Nyarko E."/>
            <person name="Jarju S."/>
            <person name="Secka A."/>
            <person name="Antonio M."/>
            <person name="Oren A."/>
            <person name="Chaudhuri R.R."/>
            <person name="La Ragione R."/>
            <person name="Hildebrand F."/>
            <person name="Pallen M.J."/>
        </authorList>
    </citation>
    <scope>NUCLEOTIDE SEQUENCE</scope>
    <source>
        <strain evidence="5">F1-3629</strain>
    </source>
</reference>
<dbReference type="InterPro" id="IPR020615">
    <property type="entry name" value="Thiolase_acyl_enz_int_AS"/>
</dbReference>
<dbReference type="GO" id="GO:0006633">
    <property type="term" value="P:fatty acid biosynthetic process"/>
    <property type="evidence" value="ECO:0007669"/>
    <property type="project" value="TreeGrafter"/>
</dbReference>
<sequence length="599" mass="63811">MEYNMKTYITAAEVITALGTGVAANVRAVESGLSGVAERNDPRLSCSPVMAAVIPDETYASIAAQYGGQDMQDGILTRTELLLAAVIGSIVRQTGISLSSPDTFIIFSSTKGNVSLLDPSAPEQDSRACLWRMGERVAARFGAAGRCCVISNACISGVSALVVGRRLVLSGKYRKIIVAGCDTLSRFIVSGFASFRSLSNELCRPYDSRRDGLNLGEAAGAILISDEFREGAVVLSGGAISDDANHISGPSRTGDGLFFAMRNAMREAGVQPDDISFLNMHGTATVYNDEMESKAIALAGLSSVPVQSLKPYFGHTLGASGVIETVMAASQLRRGIVWGTKGFGTPGTPMPLNVSASPRQVTMRHCVKAASGFGGCNAAVVLSLPEYTSGKSGTEDMGDAGFRPAASYRIIRTVTIRDGKLTRDGKTVFSTGTGEFGEFARALYHERGRADLKFFKMDNLCKLGYLAAGELFDGIEFGPEEMALVLSDSSSSMDSDLRHLESLAAGGEAAASPSVFVYTLPNVVAGEICIRHKIKGENTFFISREYEPDKLREYASMVLSRNGVRYCTTGWCEYVKGSYEAVFELLADSSGETGIPNRK</sequence>
<dbReference type="SUPFAM" id="SSF53901">
    <property type="entry name" value="Thiolase-like"/>
    <property type="match status" value="2"/>
</dbReference>
<dbReference type="GO" id="GO:0005829">
    <property type="term" value="C:cytosol"/>
    <property type="evidence" value="ECO:0007669"/>
    <property type="project" value="TreeGrafter"/>
</dbReference>
<evidence type="ECO:0000313" key="5">
    <source>
        <dbReference type="EMBL" id="MBO8454151.1"/>
    </source>
</evidence>
<feature type="domain" description="Ketosynthase family 3 (KS3)" evidence="4">
    <location>
        <begin position="1"/>
        <end position="384"/>
    </location>
</feature>
<evidence type="ECO:0000256" key="1">
    <source>
        <dbReference type="ARBA" id="ARBA00008467"/>
    </source>
</evidence>
<dbReference type="Pfam" id="PF00109">
    <property type="entry name" value="ketoacyl-synt"/>
    <property type="match status" value="1"/>
</dbReference>
<dbReference type="InterPro" id="IPR014031">
    <property type="entry name" value="Ketoacyl_synth_C"/>
</dbReference>
<evidence type="ECO:0000259" key="4">
    <source>
        <dbReference type="PROSITE" id="PS52004"/>
    </source>
</evidence>
<dbReference type="GO" id="GO:0004315">
    <property type="term" value="F:3-oxoacyl-[acyl-carrier-protein] synthase activity"/>
    <property type="evidence" value="ECO:0007669"/>
    <property type="project" value="TreeGrafter"/>
</dbReference>
<gene>
    <name evidence="5" type="ORF">IAC07_05435</name>
</gene>
<dbReference type="Pfam" id="PF02801">
    <property type="entry name" value="Ketoacyl-synt_C"/>
    <property type="match status" value="1"/>
</dbReference>
<dbReference type="PROSITE" id="PS00098">
    <property type="entry name" value="THIOLASE_1"/>
    <property type="match status" value="1"/>
</dbReference>
<comment type="similarity">
    <text evidence="1 3">Belongs to the thiolase-like superfamily. Beta-ketoacyl-ACP synthases family.</text>
</comment>
<evidence type="ECO:0000256" key="2">
    <source>
        <dbReference type="ARBA" id="ARBA00022679"/>
    </source>
</evidence>
<keyword evidence="2 3" id="KW-0808">Transferase</keyword>
<organism evidence="5 6">
    <name type="scientific">Candidatus Cryptobacteroides gallistercoris</name>
    <dbReference type="NCBI Taxonomy" id="2840765"/>
    <lineage>
        <taxon>Bacteria</taxon>
        <taxon>Pseudomonadati</taxon>
        <taxon>Bacteroidota</taxon>
        <taxon>Bacteroidia</taxon>
        <taxon>Bacteroidales</taxon>
        <taxon>Candidatus Cryptobacteroides</taxon>
    </lineage>
</organism>
<proteinExistence type="inferred from homology"/>
<dbReference type="PANTHER" id="PTHR11712:SF320">
    <property type="entry name" value="BETA-KETOACYL SYNTHASE"/>
    <property type="match status" value="1"/>
</dbReference>
<evidence type="ECO:0000256" key="3">
    <source>
        <dbReference type="RuleBase" id="RU003694"/>
    </source>
</evidence>
<dbReference type="EMBL" id="JADIMJ010000081">
    <property type="protein sequence ID" value="MBO8454151.1"/>
    <property type="molecule type" value="Genomic_DNA"/>
</dbReference>
<dbReference type="Gene3D" id="3.40.47.10">
    <property type="match status" value="2"/>
</dbReference>
<name>A0A940DN22_9BACT</name>
<dbReference type="AlphaFoldDB" id="A0A940DN22"/>
<reference evidence="5" key="1">
    <citation type="submission" date="2020-10" db="EMBL/GenBank/DDBJ databases">
        <authorList>
            <person name="Gilroy R."/>
        </authorList>
    </citation>
    <scope>NUCLEOTIDE SEQUENCE</scope>
    <source>
        <strain evidence="5">F1-3629</strain>
    </source>
</reference>
<dbReference type="InterPro" id="IPR020841">
    <property type="entry name" value="PKS_Beta-ketoAc_synthase_dom"/>
</dbReference>
<dbReference type="InterPro" id="IPR014030">
    <property type="entry name" value="Ketoacyl_synth_N"/>
</dbReference>
<protein>
    <submittedName>
        <fullName evidence="5">Beta-ACP synthase</fullName>
    </submittedName>
</protein>
<evidence type="ECO:0000313" key="6">
    <source>
        <dbReference type="Proteomes" id="UP000771749"/>
    </source>
</evidence>
<dbReference type="PANTHER" id="PTHR11712">
    <property type="entry name" value="POLYKETIDE SYNTHASE-RELATED"/>
    <property type="match status" value="1"/>
</dbReference>
<dbReference type="Proteomes" id="UP000771749">
    <property type="component" value="Unassembled WGS sequence"/>
</dbReference>
<comment type="caution">
    <text evidence="5">The sequence shown here is derived from an EMBL/GenBank/DDBJ whole genome shotgun (WGS) entry which is preliminary data.</text>
</comment>
<dbReference type="InterPro" id="IPR000794">
    <property type="entry name" value="Beta-ketoacyl_synthase"/>
</dbReference>
<dbReference type="InterPro" id="IPR016039">
    <property type="entry name" value="Thiolase-like"/>
</dbReference>
<accession>A0A940DN22</accession>
<dbReference type="PROSITE" id="PS52004">
    <property type="entry name" value="KS3_2"/>
    <property type="match status" value="1"/>
</dbReference>